<evidence type="ECO:0000256" key="3">
    <source>
        <dbReference type="ARBA" id="ARBA00022617"/>
    </source>
</evidence>
<reference evidence="9 10" key="1">
    <citation type="submission" date="2018-07" db="EMBL/GenBank/DDBJ databases">
        <title>Genomic Encyclopedia of Type Strains, Phase IV (KMG-IV): sequencing the most valuable type-strain genomes for metagenomic binning, comparative biology and taxonomic classification.</title>
        <authorList>
            <person name="Goeker M."/>
        </authorList>
    </citation>
    <scope>NUCLEOTIDE SEQUENCE [LARGE SCALE GENOMIC DNA]</scope>
    <source>
        <strain evidence="9 10">DSM 44290</strain>
    </source>
</reference>
<dbReference type="PROSITE" id="PS00086">
    <property type="entry name" value="CYTOCHROME_P450"/>
    <property type="match status" value="1"/>
</dbReference>
<dbReference type="STRING" id="1210086.GCA_001613105_00612"/>
<dbReference type="GO" id="GO:0020037">
    <property type="term" value="F:heme binding"/>
    <property type="evidence" value="ECO:0007669"/>
    <property type="project" value="InterPro"/>
</dbReference>
<evidence type="ECO:0000256" key="6">
    <source>
        <dbReference type="ARBA" id="ARBA00023004"/>
    </source>
</evidence>
<protein>
    <submittedName>
        <fullName evidence="9">Cytochrome P450</fullName>
    </submittedName>
</protein>
<evidence type="ECO:0000313" key="10">
    <source>
        <dbReference type="Proteomes" id="UP000254869"/>
    </source>
</evidence>
<comment type="caution">
    <text evidence="9">The sequence shown here is derived from an EMBL/GenBank/DDBJ whole genome shotgun (WGS) entry which is preliminary data.</text>
</comment>
<sequence length="405" mass="44329">MSSNPIVLDPTGSDIQGEIRRLRERGPATRVELPGGVVAWSITDTALLERLLTDSRVSKDARQHWPAFAGGEIPPDWPLYLWVAVNNMFTAYGSEHRRLRKLVAPAFTARRTTALQSNIEAIIDDLLNALADKPSGAVVDMREAFCFPLPIRVIAELMGVPDALLPGLRKCSDGVFDTTMGPEESQANYLELYRILAELVAIKRAEPGDDMTSMLIANRDDDGSHLTEQELLDTLLLVISAGHETTINLLDQAIFAALTHPDQLAALRSGAVPWSELVEETLRHESAVVHTPLRYAVEDIDVDGDVRIGKGDPIIVCYAGPGRDPKVHGDTAETFDVTRTNKNHMGFGFGAHHCLGAPLARLEANLALPKLFDRFPDMRLAEPADRLSALPSFISNGHAKLPVHL</sequence>
<organism evidence="9 10">
    <name type="scientific">Nocardia pseudobrasiliensis</name>
    <dbReference type="NCBI Taxonomy" id="45979"/>
    <lineage>
        <taxon>Bacteria</taxon>
        <taxon>Bacillati</taxon>
        <taxon>Actinomycetota</taxon>
        <taxon>Actinomycetes</taxon>
        <taxon>Mycobacteriales</taxon>
        <taxon>Nocardiaceae</taxon>
        <taxon>Nocardia</taxon>
    </lineage>
</organism>
<dbReference type="PANTHER" id="PTHR46696">
    <property type="entry name" value="P450, PUTATIVE (EUROFUNG)-RELATED"/>
    <property type="match status" value="1"/>
</dbReference>
<dbReference type="InterPro" id="IPR001128">
    <property type="entry name" value="Cyt_P450"/>
</dbReference>
<evidence type="ECO:0000256" key="5">
    <source>
        <dbReference type="ARBA" id="ARBA00023002"/>
    </source>
</evidence>
<dbReference type="CDD" id="cd11029">
    <property type="entry name" value="CYP107-like"/>
    <property type="match status" value="1"/>
</dbReference>
<evidence type="ECO:0000256" key="8">
    <source>
        <dbReference type="RuleBase" id="RU000461"/>
    </source>
</evidence>
<dbReference type="PRINTS" id="PR00359">
    <property type="entry name" value="BP450"/>
</dbReference>
<comment type="similarity">
    <text evidence="2 8">Belongs to the cytochrome P450 family.</text>
</comment>
<proteinExistence type="inferred from homology"/>
<dbReference type="RefSeq" id="WP_082875466.1">
    <property type="nucleotide sequence ID" value="NZ_QQBC01000001.1"/>
</dbReference>
<dbReference type="InterPro" id="IPR002397">
    <property type="entry name" value="Cyt_P450_B"/>
</dbReference>
<dbReference type="GO" id="GO:0016705">
    <property type="term" value="F:oxidoreductase activity, acting on paired donors, with incorporation or reduction of molecular oxygen"/>
    <property type="evidence" value="ECO:0007669"/>
    <property type="project" value="InterPro"/>
</dbReference>
<dbReference type="EMBL" id="QQBC01000001">
    <property type="protein sequence ID" value="RDI69220.1"/>
    <property type="molecule type" value="Genomic_DNA"/>
</dbReference>
<dbReference type="PANTHER" id="PTHR46696:SF1">
    <property type="entry name" value="CYTOCHROME P450 YJIB-RELATED"/>
    <property type="match status" value="1"/>
</dbReference>
<name>A0A370IF45_9NOCA</name>
<keyword evidence="10" id="KW-1185">Reference proteome</keyword>
<comment type="cofactor">
    <cofactor evidence="1">
        <name>heme</name>
        <dbReference type="ChEBI" id="CHEBI:30413"/>
    </cofactor>
</comment>
<keyword evidence="6 8" id="KW-0408">Iron</keyword>
<dbReference type="FunFam" id="1.10.630.10:FF:000018">
    <property type="entry name" value="Cytochrome P450 monooxygenase"/>
    <property type="match status" value="1"/>
</dbReference>
<accession>A0A370IF45</accession>
<dbReference type="Pfam" id="PF00067">
    <property type="entry name" value="p450"/>
    <property type="match status" value="1"/>
</dbReference>
<dbReference type="PRINTS" id="PR00385">
    <property type="entry name" value="P450"/>
</dbReference>
<evidence type="ECO:0000256" key="2">
    <source>
        <dbReference type="ARBA" id="ARBA00010617"/>
    </source>
</evidence>
<dbReference type="InterPro" id="IPR017972">
    <property type="entry name" value="Cyt_P450_CS"/>
</dbReference>
<dbReference type="SUPFAM" id="SSF48264">
    <property type="entry name" value="Cytochrome P450"/>
    <property type="match status" value="1"/>
</dbReference>
<dbReference type="Gene3D" id="1.10.630.10">
    <property type="entry name" value="Cytochrome P450"/>
    <property type="match status" value="1"/>
</dbReference>
<dbReference type="GO" id="GO:0004497">
    <property type="term" value="F:monooxygenase activity"/>
    <property type="evidence" value="ECO:0007669"/>
    <property type="project" value="UniProtKB-KW"/>
</dbReference>
<dbReference type="Proteomes" id="UP000254869">
    <property type="component" value="Unassembled WGS sequence"/>
</dbReference>
<dbReference type="AlphaFoldDB" id="A0A370IF45"/>
<keyword evidence="3 8" id="KW-0349">Heme</keyword>
<evidence type="ECO:0000313" key="9">
    <source>
        <dbReference type="EMBL" id="RDI69220.1"/>
    </source>
</evidence>
<evidence type="ECO:0000256" key="4">
    <source>
        <dbReference type="ARBA" id="ARBA00022723"/>
    </source>
</evidence>
<keyword evidence="7 8" id="KW-0503">Monooxygenase</keyword>
<evidence type="ECO:0000256" key="7">
    <source>
        <dbReference type="ARBA" id="ARBA00023033"/>
    </source>
</evidence>
<evidence type="ECO:0000256" key="1">
    <source>
        <dbReference type="ARBA" id="ARBA00001971"/>
    </source>
</evidence>
<dbReference type="InterPro" id="IPR036396">
    <property type="entry name" value="Cyt_P450_sf"/>
</dbReference>
<gene>
    <name evidence="9" type="ORF">DFR76_101758</name>
</gene>
<dbReference type="GO" id="GO:0005506">
    <property type="term" value="F:iron ion binding"/>
    <property type="evidence" value="ECO:0007669"/>
    <property type="project" value="InterPro"/>
</dbReference>
<keyword evidence="5 8" id="KW-0560">Oxidoreductase</keyword>
<keyword evidence="4 8" id="KW-0479">Metal-binding</keyword>